<sequence length="133" mass="15076">MKFNRSWIVVLCLYLILLGLLSLAVYTKIIPSGVIKNTSIDLFGHFILIGLISYIAHLSTKKSKIIFFQIPLPIAPIIILFFCGIDEIIEKFIWRQGIDEIDILADLCGIVFFTWLAEMTGVKKSSKGEKQNQ</sequence>
<feature type="transmembrane region" description="Helical" evidence="1">
    <location>
        <begin position="65"/>
        <end position="85"/>
    </location>
</feature>
<reference evidence="2 3" key="1">
    <citation type="journal article" date="2013" name="Genome Biol. Evol.">
        <title>Genomes of Stigonematalean cyanobacteria (subsection V) and the evolution of oxygenic photosynthesis from prokaryotes to plastids.</title>
        <authorList>
            <person name="Dagan T."/>
            <person name="Roettger M."/>
            <person name="Stucken K."/>
            <person name="Landan G."/>
            <person name="Koch R."/>
            <person name="Major P."/>
            <person name="Gould S.B."/>
            <person name="Goremykin V.V."/>
            <person name="Rippka R."/>
            <person name="Tandeau de Marsac N."/>
            <person name="Gugger M."/>
            <person name="Lockhart P.J."/>
            <person name="Allen J.F."/>
            <person name="Brune I."/>
            <person name="Maus I."/>
            <person name="Puhler A."/>
            <person name="Martin W.F."/>
        </authorList>
    </citation>
    <scope>NUCLEOTIDE SEQUENCE [LARGE SCALE GENOMIC DNA]</scope>
    <source>
        <strain evidence="2 3">PCC 7110</strain>
    </source>
</reference>
<feature type="transmembrane region" description="Helical" evidence="1">
    <location>
        <begin position="6"/>
        <end position="27"/>
    </location>
</feature>
<dbReference type="Proteomes" id="UP000076925">
    <property type="component" value="Unassembled WGS sequence"/>
</dbReference>
<keyword evidence="3" id="KW-1185">Reference proteome</keyword>
<gene>
    <name evidence="2" type="ORF">WA1_28105</name>
</gene>
<protein>
    <recommendedName>
        <fullName evidence="4">VanZ-like domain-containing protein</fullName>
    </recommendedName>
</protein>
<dbReference type="EMBL" id="ANNX02000031">
    <property type="protein sequence ID" value="KYC39836.1"/>
    <property type="molecule type" value="Genomic_DNA"/>
</dbReference>
<evidence type="ECO:0000313" key="3">
    <source>
        <dbReference type="Proteomes" id="UP000076925"/>
    </source>
</evidence>
<dbReference type="AlphaFoldDB" id="A0A139X598"/>
<name>A0A139X598_9CYAN</name>
<dbReference type="OrthoDB" id="532191at2"/>
<organism evidence="2 3">
    <name type="scientific">Scytonema hofmannii PCC 7110</name>
    <dbReference type="NCBI Taxonomy" id="128403"/>
    <lineage>
        <taxon>Bacteria</taxon>
        <taxon>Bacillati</taxon>
        <taxon>Cyanobacteriota</taxon>
        <taxon>Cyanophyceae</taxon>
        <taxon>Nostocales</taxon>
        <taxon>Scytonemataceae</taxon>
        <taxon>Scytonema</taxon>
    </lineage>
</organism>
<evidence type="ECO:0000313" key="2">
    <source>
        <dbReference type="EMBL" id="KYC39836.1"/>
    </source>
</evidence>
<proteinExistence type="predicted"/>
<comment type="caution">
    <text evidence="2">The sequence shown here is derived from an EMBL/GenBank/DDBJ whole genome shotgun (WGS) entry which is preliminary data.</text>
</comment>
<feature type="transmembrane region" description="Helical" evidence="1">
    <location>
        <begin position="39"/>
        <end position="59"/>
    </location>
</feature>
<evidence type="ECO:0000256" key="1">
    <source>
        <dbReference type="SAM" id="Phobius"/>
    </source>
</evidence>
<evidence type="ECO:0008006" key="4">
    <source>
        <dbReference type="Google" id="ProtNLM"/>
    </source>
</evidence>
<dbReference type="RefSeq" id="WP_017745725.1">
    <property type="nucleotide sequence ID" value="NZ_KQ976354.1"/>
</dbReference>
<dbReference type="STRING" id="128403.WA1_28105"/>
<keyword evidence="1" id="KW-0472">Membrane</keyword>
<accession>A0A139X598</accession>
<keyword evidence="1" id="KW-0812">Transmembrane</keyword>
<keyword evidence="1" id="KW-1133">Transmembrane helix</keyword>